<keyword evidence="2" id="KW-1003">Cell membrane</keyword>
<keyword evidence="7" id="KW-0479">Metal-binding</keyword>
<evidence type="ECO:0000256" key="2">
    <source>
        <dbReference type="ARBA" id="ARBA00022475"/>
    </source>
</evidence>
<dbReference type="InterPro" id="IPR017850">
    <property type="entry name" value="Alkaline_phosphatase_core_sf"/>
</dbReference>
<evidence type="ECO:0000259" key="10">
    <source>
        <dbReference type="Pfam" id="PF00884"/>
    </source>
</evidence>
<evidence type="ECO:0000256" key="5">
    <source>
        <dbReference type="ARBA" id="ARBA00023136"/>
    </source>
</evidence>
<gene>
    <name evidence="11" type="ORF">DD235_05630</name>
</gene>
<dbReference type="InterPro" id="IPR050448">
    <property type="entry name" value="OpgB/LTA_synthase_biosynth"/>
</dbReference>
<dbReference type="PANTHER" id="PTHR47371">
    <property type="entry name" value="LIPOTEICHOIC ACID SYNTHASE"/>
    <property type="match status" value="1"/>
</dbReference>
<evidence type="ECO:0000256" key="1">
    <source>
        <dbReference type="ARBA" id="ARBA00004651"/>
    </source>
</evidence>
<dbReference type="Gene3D" id="3.40.720.10">
    <property type="entry name" value="Alkaline Phosphatase, subunit A"/>
    <property type="match status" value="1"/>
</dbReference>
<feature type="domain" description="Sulfatase N-terminal" evidence="10">
    <location>
        <begin position="275"/>
        <end position="541"/>
    </location>
</feature>
<dbReference type="Gene3D" id="3.30.1120.80">
    <property type="match status" value="1"/>
</dbReference>
<sequence length="632" mass="69677">MYIQILSFIGAAFLLLTLSRLGLALWQWRRVSAVHGLGCVMLGGLRIDAHLVALGVAPGLLLAPWMDGVPTAMWLLGLWLQIVWLLICLLELSTPLFIVEYDTRPNRIYIDYLKYPQEVFGMLWRGYRGTAVLVLVLLVLVGWIGHGLFAAGRPTLDGMGWLMRAVLWLAGVALAFLAIRGTLRHRPINPSNVAFCGDALVNTLPLNSLYNVLYAAYCLKNERAPADAYGKLPDEVVIDTVRRCAGLAGEVIDPAIPTLHAVRTSQLAKGQRRPRNVVVIVEESLGARFTGFLGDTALTPCLDALSAEAWTFTRAYATGTRSVRGLEALVAGFPPALSEAVLRLPDTQSRFFTLAQYLRPQGYKSHFVYGGEAHFDNMKSFFMGNGFDVLHDQPTFLKPAFSGTWGVSDEDMFGRLHDILSAPSEQPQLVLAFSVSNHSPWEYPAGRIEPVGEPASVENTVRYADWALGRFFEQARTQPYWEDTLFLVAADHDARVGGRDCIPLRHFHIPALILGGSVVPRLDARIVSQIDLPVTLLGLLGGNAMHPMIGHDLNDPAAGGRALMQYGENFGYLKGDLLTVLEPQRAPTLWRYGLPDSYQSLDVDADLAREALAHALWPHQVYRARGYTLPGC</sequence>
<dbReference type="GO" id="GO:0005886">
    <property type="term" value="C:plasma membrane"/>
    <property type="evidence" value="ECO:0007669"/>
    <property type="project" value="UniProtKB-SubCell"/>
</dbReference>
<keyword evidence="4 9" id="KW-1133">Transmembrane helix</keyword>
<feature type="binding site" evidence="8">
    <location>
        <position position="491"/>
    </location>
    <ligand>
        <name>Mn(2+)</name>
        <dbReference type="ChEBI" id="CHEBI:29035"/>
    </ligand>
</feature>
<proteinExistence type="predicted"/>
<dbReference type="RefSeq" id="WP_109061100.1">
    <property type="nucleotide sequence ID" value="NZ_QETA01000002.1"/>
</dbReference>
<dbReference type="Proteomes" id="UP000245212">
    <property type="component" value="Unassembled WGS sequence"/>
</dbReference>
<feature type="active site" evidence="6">
    <location>
        <position position="322"/>
    </location>
</feature>
<dbReference type="GO" id="GO:0046872">
    <property type="term" value="F:metal ion binding"/>
    <property type="evidence" value="ECO:0007669"/>
    <property type="project" value="UniProtKB-KW"/>
</dbReference>
<feature type="transmembrane region" description="Helical" evidence="9">
    <location>
        <begin position="78"/>
        <end position="99"/>
    </location>
</feature>
<feature type="transmembrane region" description="Helical" evidence="9">
    <location>
        <begin position="6"/>
        <end position="26"/>
    </location>
</feature>
<evidence type="ECO:0000256" key="6">
    <source>
        <dbReference type="PIRSR" id="PIRSR005091-1"/>
    </source>
</evidence>
<dbReference type="SUPFAM" id="SSF53649">
    <property type="entry name" value="Alkaline phosphatase-like"/>
    <property type="match status" value="1"/>
</dbReference>
<feature type="binding site" evidence="7">
    <location>
        <position position="438"/>
    </location>
    <ligand>
        <name>substrate</name>
    </ligand>
</feature>
<feature type="transmembrane region" description="Helical" evidence="9">
    <location>
        <begin position="47"/>
        <end position="66"/>
    </location>
</feature>
<comment type="subcellular location">
    <subcellularLocation>
        <location evidence="1">Cell membrane</location>
        <topology evidence="1">Multi-pass membrane protein</topology>
    </subcellularLocation>
</comment>
<accession>A0A2V1JY59</accession>
<dbReference type="PIRSF" id="PIRSF005091">
    <property type="entry name" value="Mmb_sulf_HI1246"/>
    <property type="match status" value="1"/>
</dbReference>
<evidence type="ECO:0000256" key="9">
    <source>
        <dbReference type="SAM" id="Phobius"/>
    </source>
</evidence>
<protein>
    <submittedName>
        <fullName evidence="11">Sulfatase</fullName>
    </submittedName>
</protein>
<keyword evidence="3 9" id="KW-0812">Transmembrane</keyword>
<dbReference type="EMBL" id="QETA01000002">
    <property type="protein sequence ID" value="PWF23822.1"/>
    <property type="molecule type" value="Genomic_DNA"/>
</dbReference>
<dbReference type="PANTHER" id="PTHR47371:SF3">
    <property type="entry name" value="PHOSPHOGLYCEROL TRANSFERASE I"/>
    <property type="match status" value="1"/>
</dbReference>
<dbReference type="AlphaFoldDB" id="A0A2V1JY59"/>
<keyword evidence="12" id="KW-1185">Reference proteome</keyword>
<dbReference type="InterPro" id="IPR000917">
    <property type="entry name" value="Sulfatase_N"/>
</dbReference>
<evidence type="ECO:0000313" key="11">
    <source>
        <dbReference type="EMBL" id="PWF23822.1"/>
    </source>
</evidence>
<evidence type="ECO:0000256" key="7">
    <source>
        <dbReference type="PIRSR" id="PIRSR005091-2"/>
    </source>
</evidence>
<dbReference type="InterPro" id="IPR012160">
    <property type="entry name" value="LtaS-like"/>
</dbReference>
<evidence type="ECO:0000256" key="4">
    <source>
        <dbReference type="ARBA" id="ARBA00022989"/>
    </source>
</evidence>
<evidence type="ECO:0000256" key="8">
    <source>
        <dbReference type="PIRSR" id="PIRSR005091-3"/>
    </source>
</evidence>
<feature type="binding site" evidence="8">
    <location>
        <position position="283"/>
    </location>
    <ligand>
        <name>Mn(2+)</name>
        <dbReference type="ChEBI" id="CHEBI:29035"/>
    </ligand>
</feature>
<comment type="caution">
    <text evidence="11">The sequence shown here is derived from an EMBL/GenBank/DDBJ whole genome shotgun (WGS) entry which is preliminary data.</text>
</comment>
<evidence type="ECO:0000313" key="12">
    <source>
        <dbReference type="Proteomes" id="UP000245212"/>
    </source>
</evidence>
<keyword evidence="5 9" id="KW-0472">Membrane</keyword>
<dbReference type="Pfam" id="PF00884">
    <property type="entry name" value="Sulfatase"/>
    <property type="match status" value="1"/>
</dbReference>
<feature type="transmembrane region" description="Helical" evidence="9">
    <location>
        <begin position="130"/>
        <end position="149"/>
    </location>
</feature>
<keyword evidence="7" id="KW-0464">Manganese</keyword>
<feature type="binding site" evidence="8">
    <location>
        <position position="492"/>
    </location>
    <ligand>
        <name>Mn(2+)</name>
        <dbReference type="ChEBI" id="CHEBI:29035"/>
    </ligand>
</feature>
<feature type="transmembrane region" description="Helical" evidence="9">
    <location>
        <begin position="161"/>
        <end position="179"/>
    </location>
</feature>
<dbReference type="CDD" id="cd16015">
    <property type="entry name" value="LTA_synthase"/>
    <property type="match status" value="1"/>
</dbReference>
<evidence type="ECO:0000256" key="3">
    <source>
        <dbReference type="ARBA" id="ARBA00022692"/>
    </source>
</evidence>
<reference evidence="12" key="1">
    <citation type="submission" date="2018-05" db="EMBL/GenBank/DDBJ databases">
        <authorList>
            <person name="Li Y."/>
        </authorList>
    </citation>
    <scope>NUCLEOTIDE SEQUENCE [LARGE SCALE GENOMIC DNA]</scope>
    <source>
        <strain evidence="12">3d-2-2</strain>
    </source>
</reference>
<name>A0A2V1JY59_9BURK</name>
<organism evidence="11 12">
    <name type="scientific">Corticimicrobacter populi</name>
    <dbReference type="NCBI Taxonomy" id="2175229"/>
    <lineage>
        <taxon>Bacteria</taxon>
        <taxon>Pseudomonadati</taxon>
        <taxon>Pseudomonadota</taxon>
        <taxon>Betaproteobacteria</taxon>
        <taxon>Burkholderiales</taxon>
        <taxon>Alcaligenaceae</taxon>
        <taxon>Corticimicrobacter</taxon>
    </lineage>
</organism>